<evidence type="ECO:0000256" key="4">
    <source>
        <dbReference type="PROSITE-ProRule" id="PRU00433"/>
    </source>
</evidence>
<feature type="domain" description="Cytochrome c" evidence="6">
    <location>
        <begin position="187"/>
        <end position="296"/>
    </location>
</feature>
<evidence type="ECO:0000256" key="1">
    <source>
        <dbReference type="ARBA" id="ARBA00022617"/>
    </source>
</evidence>
<dbReference type="GO" id="GO:0046872">
    <property type="term" value="F:metal ion binding"/>
    <property type="evidence" value="ECO:0007669"/>
    <property type="project" value="UniProtKB-KW"/>
</dbReference>
<keyword evidence="1 4" id="KW-0349">Heme</keyword>
<accession>A0A3D9HQ36</accession>
<keyword evidence="5" id="KW-0472">Membrane</keyword>
<dbReference type="GO" id="GO:0020037">
    <property type="term" value="F:heme binding"/>
    <property type="evidence" value="ECO:0007669"/>
    <property type="project" value="InterPro"/>
</dbReference>
<dbReference type="EMBL" id="QRDW01000003">
    <property type="protein sequence ID" value="RED51607.1"/>
    <property type="molecule type" value="Genomic_DNA"/>
</dbReference>
<reference evidence="7 8" key="1">
    <citation type="submission" date="2018-07" db="EMBL/GenBank/DDBJ databases">
        <title>Genomic Encyclopedia of Type Strains, Phase III (KMG-III): the genomes of soil and plant-associated and newly described type strains.</title>
        <authorList>
            <person name="Whitman W."/>
        </authorList>
    </citation>
    <scope>NUCLEOTIDE SEQUENCE [LARGE SCALE GENOMIC DNA]</scope>
    <source>
        <strain evidence="7 8">CECT 8488</strain>
    </source>
</reference>
<keyword evidence="5" id="KW-1133">Transmembrane helix</keyword>
<dbReference type="PANTHER" id="PTHR35008:SF8">
    <property type="entry name" value="ALCOHOL DEHYDROGENASE CYTOCHROME C SUBUNIT"/>
    <property type="match status" value="1"/>
</dbReference>
<dbReference type="Proteomes" id="UP000256845">
    <property type="component" value="Unassembled WGS sequence"/>
</dbReference>
<feature type="transmembrane region" description="Helical" evidence="5">
    <location>
        <begin position="7"/>
        <end position="25"/>
    </location>
</feature>
<keyword evidence="5" id="KW-0812">Transmembrane</keyword>
<organism evidence="7 8">
    <name type="scientific">Aestuariispira insulae</name>
    <dbReference type="NCBI Taxonomy" id="1461337"/>
    <lineage>
        <taxon>Bacteria</taxon>
        <taxon>Pseudomonadati</taxon>
        <taxon>Pseudomonadota</taxon>
        <taxon>Alphaproteobacteria</taxon>
        <taxon>Rhodospirillales</taxon>
        <taxon>Kiloniellaceae</taxon>
        <taxon>Aestuariispira</taxon>
    </lineage>
</organism>
<dbReference type="Gene3D" id="1.10.760.10">
    <property type="entry name" value="Cytochrome c-like domain"/>
    <property type="match status" value="1"/>
</dbReference>
<dbReference type="RefSeq" id="WP_115936471.1">
    <property type="nucleotide sequence ID" value="NZ_QRDW01000003.1"/>
</dbReference>
<protein>
    <submittedName>
        <fullName evidence="7">Mono/diheme cytochrome c family protein</fullName>
    </submittedName>
</protein>
<feature type="domain" description="Cytochrome c" evidence="6">
    <location>
        <begin position="40"/>
        <end position="145"/>
    </location>
</feature>
<gene>
    <name evidence="7" type="ORF">DFP90_103410</name>
</gene>
<name>A0A3D9HQ36_9PROT</name>
<evidence type="ECO:0000256" key="3">
    <source>
        <dbReference type="ARBA" id="ARBA00023004"/>
    </source>
</evidence>
<sequence>MTRRRLFLLAAIIVTAGGFFTFWLFQGPAIVDRDLTGLEGDVGRGAYIARLTGCIACHTNIKAGGKVLAGGAPIVTEFGSFYPPNITPHESDGIGTWDLDDFTRALTGGKSPQGHAYYPSFPYAFYTRLEDQDIVDLWAAVKSVPAVAGGPPEHDLNFPFNLRLPLGAWQRLFLKQGKQPDLPDRDAKWLRGRYLAEATGHCGACHTPRNLFGARKTDEQYQGGLAPEGKKVPAITRVALEKAGWTERDLAYALKTGILPDGDAFGGAMTEVVQAGTRFWTPEDLEAIAAYIFSPPDEN</sequence>
<dbReference type="InterPro" id="IPR036909">
    <property type="entry name" value="Cyt_c-like_dom_sf"/>
</dbReference>
<dbReference type="SUPFAM" id="SSF46626">
    <property type="entry name" value="Cytochrome c"/>
    <property type="match status" value="2"/>
</dbReference>
<evidence type="ECO:0000313" key="7">
    <source>
        <dbReference type="EMBL" id="RED51607.1"/>
    </source>
</evidence>
<dbReference type="GO" id="GO:0009055">
    <property type="term" value="F:electron transfer activity"/>
    <property type="evidence" value="ECO:0007669"/>
    <property type="project" value="InterPro"/>
</dbReference>
<evidence type="ECO:0000259" key="6">
    <source>
        <dbReference type="PROSITE" id="PS51007"/>
    </source>
</evidence>
<evidence type="ECO:0000256" key="2">
    <source>
        <dbReference type="ARBA" id="ARBA00022723"/>
    </source>
</evidence>
<dbReference type="InterPro" id="IPR009056">
    <property type="entry name" value="Cyt_c-like_dom"/>
</dbReference>
<evidence type="ECO:0000313" key="8">
    <source>
        <dbReference type="Proteomes" id="UP000256845"/>
    </source>
</evidence>
<evidence type="ECO:0000256" key="5">
    <source>
        <dbReference type="SAM" id="Phobius"/>
    </source>
</evidence>
<dbReference type="PROSITE" id="PS51007">
    <property type="entry name" value="CYTC"/>
    <property type="match status" value="2"/>
</dbReference>
<keyword evidence="2 4" id="KW-0479">Metal-binding</keyword>
<dbReference type="OrthoDB" id="9811281at2"/>
<dbReference type="InterPro" id="IPR051459">
    <property type="entry name" value="Cytochrome_c-type_DH"/>
</dbReference>
<keyword evidence="3 4" id="KW-0408">Iron</keyword>
<comment type="caution">
    <text evidence="7">The sequence shown here is derived from an EMBL/GenBank/DDBJ whole genome shotgun (WGS) entry which is preliminary data.</text>
</comment>
<dbReference type="AlphaFoldDB" id="A0A3D9HQ36"/>
<keyword evidence="8" id="KW-1185">Reference proteome</keyword>
<dbReference type="PANTHER" id="PTHR35008">
    <property type="entry name" value="BLL4482 PROTEIN-RELATED"/>
    <property type="match status" value="1"/>
</dbReference>
<proteinExistence type="predicted"/>